<evidence type="ECO:0000256" key="2">
    <source>
        <dbReference type="SAM" id="Phobius"/>
    </source>
</evidence>
<dbReference type="Gene3D" id="1.20.5.110">
    <property type="match status" value="1"/>
</dbReference>
<dbReference type="GO" id="GO:0016020">
    <property type="term" value="C:membrane"/>
    <property type="evidence" value="ECO:0007669"/>
    <property type="project" value="InterPro"/>
</dbReference>
<dbReference type="PANTHER" id="PTHR45701">
    <property type="entry name" value="SYNAPTOBREVIN FAMILY MEMBER"/>
    <property type="match status" value="1"/>
</dbReference>
<evidence type="ECO:0000313" key="7">
    <source>
        <dbReference type="EMBL" id="CAF2015096.1"/>
    </source>
</evidence>
<organism evidence="5 9">
    <name type="scientific">Rotaria magnacalcarata</name>
    <dbReference type="NCBI Taxonomy" id="392030"/>
    <lineage>
        <taxon>Eukaryota</taxon>
        <taxon>Metazoa</taxon>
        <taxon>Spiralia</taxon>
        <taxon>Gnathifera</taxon>
        <taxon>Rotifera</taxon>
        <taxon>Eurotatoria</taxon>
        <taxon>Bdelloidea</taxon>
        <taxon>Philodinida</taxon>
        <taxon>Philodinidae</taxon>
        <taxon>Rotaria</taxon>
    </lineage>
</organism>
<evidence type="ECO:0000313" key="5">
    <source>
        <dbReference type="EMBL" id="CAF1604002.1"/>
    </source>
</evidence>
<keyword evidence="1" id="KW-0175">Coiled coil</keyword>
<dbReference type="InterPro" id="IPR042855">
    <property type="entry name" value="V_SNARE_CC"/>
</dbReference>
<proteinExistence type="predicted"/>
<dbReference type="EMBL" id="CAJNOW010003432">
    <property type="protein sequence ID" value="CAF1381653.1"/>
    <property type="molecule type" value="Genomic_DNA"/>
</dbReference>
<dbReference type="EMBL" id="CAJNRG010004204">
    <property type="protein sequence ID" value="CAF2064039.1"/>
    <property type="molecule type" value="Genomic_DNA"/>
</dbReference>
<gene>
    <name evidence="5" type="ORF">CJN711_LOCUS35618</name>
    <name evidence="4" type="ORF">KQP761_LOCUS8745</name>
    <name evidence="6" type="ORF">MBJ925_LOCUS7366</name>
    <name evidence="7" type="ORF">WKI299_LOCUS5443</name>
    <name evidence="8" type="ORF">XDN619_LOCUS11127</name>
</gene>
<evidence type="ECO:0000313" key="8">
    <source>
        <dbReference type="EMBL" id="CAF2064039.1"/>
    </source>
</evidence>
<dbReference type="EMBL" id="CAJNRF010001517">
    <property type="protein sequence ID" value="CAF2015096.1"/>
    <property type="molecule type" value="Genomic_DNA"/>
</dbReference>
<accession>A0A816B491</accession>
<dbReference type="PRINTS" id="PR00219">
    <property type="entry name" value="SYNAPTOBREVN"/>
</dbReference>
<dbReference type="Proteomes" id="UP000663834">
    <property type="component" value="Unassembled WGS sequence"/>
</dbReference>
<dbReference type="OrthoDB" id="10042941at2759"/>
<protein>
    <recommendedName>
        <fullName evidence="3">V-SNARE coiled-coil homology domain-containing protein</fullName>
    </recommendedName>
</protein>
<dbReference type="Proteomes" id="UP000663855">
    <property type="component" value="Unassembled WGS sequence"/>
</dbReference>
<dbReference type="Proteomes" id="UP000663856">
    <property type="component" value="Unassembled WGS sequence"/>
</dbReference>
<reference evidence="5" key="1">
    <citation type="submission" date="2021-02" db="EMBL/GenBank/DDBJ databases">
        <authorList>
            <person name="Nowell W R."/>
        </authorList>
    </citation>
    <scope>NUCLEOTIDE SEQUENCE</scope>
</reference>
<dbReference type="GO" id="GO:0016192">
    <property type="term" value="P:vesicle-mediated transport"/>
    <property type="evidence" value="ECO:0007669"/>
    <property type="project" value="InterPro"/>
</dbReference>
<dbReference type="PROSITE" id="PS50892">
    <property type="entry name" value="V_SNARE"/>
    <property type="match status" value="1"/>
</dbReference>
<evidence type="ECO:0000313" key="4">
    <source>
        <dbReference type="EMBL" id="CAF1381653.1"/>
    </source>
</evidence>
<evidence type="ECO:0000313" key="9">
    <source>
        <dbReference type="Proteomes" id="UP000663855"/>
    </source>
</evidence>
<evidence type="ECO:0000313" key="6">
    <source>
        <dbReference type="EMBL" id="CAF1982565.1"/>
    </source>
</evidence>
<feature type="domain" description="V-SNARE coiled-coil homology" evidence="3">
    <location>
        <begin position="39"/>
        <end position="99"/>
    </location>
</feature>
<dbReference type="Pfam" id="PF00957">
    <property type="entry name" value="Synaptobrevin"/>
    <property type="match status" value="1"/>
</dbReference>
<dbReference type="Proteomes" id="UP000663824">
    <property type="component" value="Unassembled WGS sequence"/>
</dbReference>
<sequence length="129" mass="14215">MASAGYTRPQNYSNIGDDDEAALDIQIDSSNTQSTGRNTVKGLHGQVQEVVGVMKQNIDKLLDRDVALNNLASRADDLHSSATTYNQTAKQLKRKYWWKNAKTNICIAGIIITVIIIIILSIVLSRGKK</sequence>
<dbReference type="SUPFAM" id="SSF58038">
    <property type="entry name" value="SNARE fusion complex"/>
    <property type="match status" value="1"/>
</dbReference>
<name>A0A816B491_9BILA</name>
<evidence type="ECO:0000256" key="1">
    <source>
        <dbReference type="PROSITE-ProRule" id="PRU00290"/>
    </source>
</evidence>
<dbReference type="InterPro" id="IPR001388">
    <property type="entry name" value="Synaptobrevin-like"/>
</dbReference>
<dbReference type="EMBL" id="CAJNOV010017215">
    <property type="protein sequence ID" value="CAF1604002.1"/>
    <property type="molecule type" value="Genomic_DNA"/>
</dbReference>
<dbReference type="Proteomes" id="UP000663887">
    <property type="component" value="Unassembled WGS sequence"/>
</dbReference>
<keyword evidence="2" id="KW-1133">Transmembrane helix</keyword>
<feature type="transmembrane region" description="Helical" evidence="2">
    <location>
        <begin position="103"/>
        <end position="124"/>
    </location>
</feature>
<evidence type="ECO:0000259" key="3">
    <source>
        <dbReference type="PROSITE" id="PS50892"/>
    </source>
</evidence>
<comment type="caution">
    <text evidence="5">The sequence shown here is derived from an EMBL/GenBank/DDBJ whole genome shotgun (WGS) entry which is preliminary data.</text>
</comment>
<keyword evidence="2" id="KW-0472">Membrane</keyword>
<dbReference type="AlphaFoldDB" id="A0A816B491"/>
<dbReference type="EMBL" id="CAJNRE010002505">
    <property type="protein sequence ID" value="CAF1982565.1"/>
    <property type="molecule type" value="Genomic_DNA"/>
</dbReference>
<dbReference type="InterPro" id="IPR016444">
    <property type="entry name" value="Synaptobrevin/VAMP"/>
</dbReference>
<keyword evidence="2" id="KW-0812">Transmembrane</keyword>